<name>A0A285NM67_9AQUI</name>
<dbReference type="EMBL" id="OBEI01000011">
    <property type="protein sequence ID" value="SNZ10569.1"/>
    <property type="molecule type" value="Genomic_DNA"/>
</dbReference>
<dbReference type="SUPFAM" id="SSF53254">
    <property type="entry name" value="Phosphoglycerate mutase-like"/>
    <property type="match status" value="1"/>
</dbReference>
<dbReference type="SMART" id="SM00855">
    <property type="entry name" value="PGAM"/>
    <property type="match status" value="1"/>
</dbReference>
<dbReference type="Pfam" id="PF00300">
    <property type="entry name" value="His_Phos_1"/>
    <property type="match status" value="1"/>
</dbReference>
<evidence type="ECO:0000256" key="2">
    <source>
        <dbReference type="PIRSR" id="PIRSR613078-2"/>
    </source>
</evidence>
<dbReference type="NCBIfam" id="NF045917">
    <property type="entry name" value="PhserinePhPspA"/>
    <property type="match status" value="1"/>
</dbReference>
<dbReference type="PANTHER" id="PTHR48100:SF1">
    <property type="entry name" value="HISTIDINE PHOSPHATASE FAMILY PROTEIN-RELATED"/>
    <property type="match status" value="1"/>
</dbReference>
<accession>A0A285NM67</accession>
<evidence type="ECO:0000313" key="3">
    <source>
        <dbReference type="EMBL" id="SNZ10569.1"/>
    </source>
</evidence>
<feature type="active site" description="Proton donor/acceptor" evidence="1">
    <location>
        <position position="83"/>
    </location>
</feature>
<dbReference type="InterPro" id="IPR050275">
    <property type="entry name" value="PGM_Phosphatase"/>
</dbReference>
<dbReference type="CDD" id="cd07067">
    <property type="entry name" value="HP_PGM_like"/>
    <property type="match status" value="1"/>
</dbReference>
<dbReference type="InterPro" id="IPR013078">
    <property type="entry name" value="His_Pase_superF_clade-1"/>
</dbReference>
<organism evidence="3 4">
    <name type="scientific">Persephonella hydrogeniphila</name>
    <dbReference type="NCBI Taxonomy" id="198703"/>
    <lineage>
        <taxon>Bacteria</taxon>
        <taxon>Pseudomonadati</taxon>
        <taxon>Aquificota</taxon>
        <taxon>Aquificia</taxon>
        <taxon>Aquificales</taxon>
        <taxon>Hydrogenothermaceae</taxon>
        <taxon>Persephonella</taxon>
    </lineage>
</organism>
<dbReference type="InterPro" id="IPR029033">
    <property type="entry name" value="His_PPase_superfam"/>
</dbReference>
<feature type="active site" description="Tele-phosphohistidine intermediate" evidence="1">
    <location>
        <position position="10"/>
    </location>
</feature>
<reference evidence="4" key="1">
    <citation type="submission" date="2017-09" db="EMBL/GenBank/DDBJ databases">
        <authorList>
            <person name="Varghese N."/>
            <person name="Submissions S."/>
        </authorList>
    </citation>
    <scope>NUCLEOTIDE SEQUENCE [LARGE SCALE GENOMIC DNA]</scope>
    <source>
        <strain evidence="4">DSM 15103</strain>
    </source>
</reference>
<dbReference type="AlphaFoldDB" id="A0A285NM67"/>
<evidence type="ECO:0000313" key="4">
    <source>
        <dbReference type="Proteomes" id="UP000219036"/>
    </source>
</evidence>
<protein>
    <submittedName>
        <fullName evidence="3">Probable phosphoglycerate mutase</fullName>
    </submittedName>
</protein>
<proteinExistence type="predicted"/>
<dbReference type="Proteomes" id="UP000219036">
    <property type="component" value="Unassembled WGS sequence"/>
</dbReference>
<dbReference type="RefSeq" id="WP_097001038.1">
    <property type="nucleotide sequence ID" value="NZ_OBEI01000011.1"/>
</dbReference>
<evidence type="ECO:0000256" key="1">
    <source>
        <dbReference type="PIRSR" id="PIRSR613078-1"/>
    </source>
</evidence>
<feature type="binding site" evidence="2">
    <location>
        <position position="59"/>
    </location>
    <ligand>
        <name>substrate</name>
    </ligand>
</feature>
<dbReference type="Gene3D" id="3.40.50.1240">
    <property type="entry name" value="Phosphoglycerate mutase-like"/>
    <property type="match status" value="1"/>
</dbReference>
<feature type="binding site" evidence="2">
    <location>
        <begin position="9"/>
        <end position="16"/>
    </location>
    <ligand>
        <name>substrate</name>
    </ligand>
</feature>
<keyword evidence="4" id="KW-1185">Reference proteome</keyword>
<dbReference type="OrthoDB" id="9781415at2"/>
<sequence length="212" mass="24629">MAVRIIYVRHAESLWNPIGKYQGRLDPELSERGHKQAELLALTLKKYKPTALYTSPLKRTYMTAEYISKELGLDIQIDEDIIEIDHGEWSGMLVDEVKEKYPDLFRQWLYEPEKVKFPHGETLVDVYNRVKRFQEKMLEKHEGETIVAVSHTVPIRASFVAGLDLPLAKFWSFGCDNASYSILDYEKVRPILYKLNNTYFLGDLFIPALDAL</sequence>
<dbReference type="GO" id="GO:0016791">
    <property type="term" value="F:phosphatase activity"/>
    <property type="evidence" value="ECO:0007669"/>
    <property type="project" value="TreeGrafter"/>
</dbReference>
<dbReference type="GO" id="GO:0005737">
    <property type="term" value="C:cytoplasm"/>
    <property type="evidence" value="ECO:0007669"/>
    <property type="project" value="TreeGrafter"/>
</dbReference>
<dbReference type="PANTHER" id="PTHR48100">
    <property type="entry name" value="BROAD-SPECIFICITY PHOSPHATASE YOR283W-RELATED"/>
    <property type="match status" value="1"/>
</dbReference>
<gene>
    <name evidence="3" type="ORF">SAMN06265182_1887</name>
</gene>